<dbReference type="PANTHER" id="PTHR30293">
    <property type="entry name" value="TRANSCRIPTIONAL REGULATORY PROTEIN NAC-RELATED"/>
    <property type="match status" value="1"/>
</dbReference>
<dbReference type="RefSeq" id="WP_251973236.1">
    <property type="nucleotide sequence ID" value="NZ_AP025730.1"/>
</dbReference>
<dbReference type="PROSITE" id="PS50931">
    <property type="entry name" value="HTH_LYSR"/>
    <property type="match status" value="1"/>
</dbReference>
<feature type="domain" description="HTH lysR-type" evidence="6">
    <location>
        <begin position="1"/>
        <end position="58"/>
    </location>
</feature>
<proteinExistence type="inferred from homology"/>
<dbReference type="SUPFAM" id="SSF53850">
    <property type="entry name" value="Periplasmic binding protein-like II"/>
    <property type="match status" value="1"/>
</dbReference>
<keyword evidence="2" id="KW-0805">Transcription regulation</keyword>
<keyword evidence="3" id="KW-0238">DNA-binding</keyword>
<organism evidence="7 8">
    <name type="scientific">Sphaerotilus microaerophilus</name>
    <dbReference type="NCBI Taxonomy" id="2914710"/>
    <lineage>
        <taxon>Bacteria</taxon>
        <taxon>Pseudomonadati</taxon>
        <taxon>Pseudomonadota</taxon>
        <taxon>Betaproteobacteria</taxon>
        <taxon>Burkholderiales</taxon>
        <taxon>Sphaerotilaceae</taxon>
        <taxon>Sphaerotilus</taxon>
    </lineage>
</organism>
<dbReference type="SUPFAM" id="SSF46785">
    <property type="entry name" value="Winged helix' DNA-binding domain"/>
    <property type="match status" value="1"/>
</dbReference>
<dbReference type="EMBL" id="AP025730">
    <property type="protein sequence ID" value="BDI05181.1"/>
    <property type="molecule type" value="Genomic_DNA"/>
</dbReference>
<accession>A0ABM7YLD0</accession>
<evidence type="ECO:0000256" key="3">
    <source>
        <dbReference type="ARBA" id="ARBA00023125"/>
    </source>
</evidence>
<dbReference type="InterPro" id="IPR000847">
    <property type="entry name" value="LysR_HTH_N"/>
</dbReference>
<dbReference type="PRINTS" id="PR00039">
    <property type="entry name" value="HTHLYSR"/>
</dbReference>
<dbReference type="CDD" id="cd08433">
    <property type="entry name" value="PBP2_Nac"/>
    <property type="match status" value="1"/>
</dbReference>
<keyword evidence="4" id="KW-0010">Activator</keyword>
<dbReference type="InterPro" id="IPR005119">
    <property type="entry name" value="LysR_subst-bd"/>
</dbReference>
<evidence type="ECO:0000313" key="8">
    <source>
        <dbReference type="Proteomes" id="UP001057498"/>
    </source>
</evidence>
<dbReference type="InterPro" id="IPR036390">
    <property type="entry name" value="WH_DNA-bd_sf"/>
</dbReference>
<protein>
    <submittedName>
        <fullName evidence="7">LysR family transcriptional regulator</fullName>
    </submittedName>
</protein>
<evidence type="ECO:0000256" key="2">
    <source>
        <dbReference type="ARBA" id="ARBA00023015"/>
    </source>
</evidence>
<dbReference type="PANTHER" id="PTHR30293:SF0">
    <property type="entry name" value="NITROGEN ASSIMILATION REGULATORY PROTEIN NAC"/>
    <property type="match status" value="1"/>
</dbReference>
<dbReference type="Gene3D" id="3.40.190.290">
    <property type="match status" value="1"/>
</dbReference>
<evidence type="ECO:0000259" key="6">
    <source>
        <dbReference type="PROSITE" id="PS50931"/>
    </source>
</evidence>
<dbReference type="Proteomes" id="UP001057498">
    <property type="component" value="Chromosome"/>
</dbReference>
<dbReference type="Gene3D" id="1.10.10.10">
    <property type="entry name" value="Winged helix-like DNA-binding domain superfamily/Winged helix DNA-binding domain"/>
    <property type="match status" value="1"/>
</dbReference>
<keyword evidence="8" id="KW-1185">Reference proteome</keyword>
<reference evidence="7" key="1">
    <citation type="submission" date="2022-04" db="EMBL/GenBank/DDBJ databases">
        <title>Whole genome sequence of Sphaerotilus sp. FB-5.</title>
        <authorList>
            <person name="Takeda M."/>
            <person name="Narihara S."/>
            <person name="Akimoto M."/>
            <person name="Akimoto R."/>
            <person name="Nishiyashiki S."/>
            <person name="Murakami T."/>
        </authorList>
    </citation>
    <scope>NUCLEOTIDE SEQUENCE</scope>
    <source>
        <strain evidence="7">FB-5</strain>
    </source>
</reference>
<keyword evidence="5" id="KW-0804">Transcription</keyword>
<evidence type="ECO:0000256" key="4">
    <source>
        <dbReference type="ARBA" id="ARBA00023159"/>
    </source>
</evidence>
<sequence length="312" mass="33544">MELRQLRYFIGVSEAGSLLKASTRLHVAQPALGQQIAALEAEVGAALFERSSRGMALTEAGRTFLDHARVVLADVERARQAVRQSTELPSGEVVIGLPTTTALAATVPIVQACRTRLPQVRLKVIEAYSGFLREWLQAGRLDWAILFGSQPDATLVKRPLLEERLALITPPGGEPLPGTLPLARVADWPLVLPGREHGLRRIIDEACAPLGVRLQVVAEIDSLPSVKKAVECGIGSTILPMVSVAEEVAAQRLQAATIEDAGMLRRVVLATSVTRPTTLACHAVMALATELIHQRVESGVWPGRWIGQDGGI</sequence>
<dbReference type="InterPro" id="IPR036388">
    <property type="entry name" value="WH-like_DNA-bd_sf"/>
</dbReference>
<evidence type="ECO:0000256" key="1">
    <source>
        <dbReference type="ARBA" id="ARBA00009437"/>
    </source>
</evidence>
<name>A0ABM7YLD0_9BURK</name>
<dbReference type="Pfam" id="PF03466">
    <property type="entry name" value="LysR_substrate"/>
    <property type="match status" value="1"/>
</dbReference>
<comment type="similarity">
    <text evidence="1">Belongs to the LysR transcriptional regulatory family.</text>
</comment>
<gene>
    <name evidence="7" type="ORF">CATMQ487_21510</name>
</gene>
<evidence type="ECO:0000256" key="5">
    <source>
        <dbReference type="ARBA" id="ARBA00023163"/>
    </source>
</evidence>
<dbReference type="Pfam" id="PF00126">
    <property type="entry name" value="HTH_1"/>
    <property type="match status" value="1"/>
</dbReference>
<evidence type="ECO:0000313" key="7">
    <source>
        <dbReference type="EMBL" id="BDI05181.1"/>
    </source>
</evidence>